<dbReference type="Gene3D" id="3.40.50.2000">
    <property type="entry name" value="Glycogen Phosphorylase B"/>
    <property type="match status" value="2"/>
</dbReference>
<evidence type="ECO:0000313" key="5">
    <source>
        <dbReference type="Proteomes" id="UP000230093"/>
    </source>
</evidence>
<name>A0A2H0WB74_9BACT</name>
<evidence type="ECO:0000313" key="4">
    <source>
        <dbReference type="EMBL" id="PIS09168.1"/>
    </source>
</evidence>
<dbReference type="Pfam" id="PF00534">
    <property type="entry name" value="Glycos_transf_1"/>
    <property type="match status" value="1"/>
</dbReference>
<protein>
    <recommendedName>
        <fullName evidence="6">Glycosyltransferase family 1 protein</fullName>
    </recommendedName>
</protein>
<evidence type="ECO:0000259" key="2">
    <source>
        <dbReference type="Pfam" id="PF00534"/>
    </source>
</evidence>
<accession>A0A2H0WB74</accession>
<dbReference type="InterPro" id="IPR001296">
    <property type="entry name" value="Glyco_trans_1"/>
</dbReference>
<dbReference type="Pfam" id="PF13439">
    <property type="entry name" value="Glyco_transf_4"/>
    <property type="match status" value="1"/>
</dbReference>
<feature type="domain" description="Glycosyl transferase family 1" evidence="2">
    <location>
        <begin position="197"/>
        <end position="347"/>
    </location>
</feature>
<dbReference type="InterPro" id="IPR028098">
    <property type="entry name" value="Glyco_trans_4-like_N"/>
</dbReference>
<organism evidence="4 5">
    <name type="scientific">Candidatus Beckwithbacteria bacterium CG10_big_fil_rev_8_21_14_0_10_34_10</name>
    <dbReference type="NCBI Taxonomy" id="1974495"/>
    <lineage>
        <taxon>Bacteria</taxon>
        <taxon>Candidatus Beckwithiibacteriota</taxon>
    </lineage>
</organism>
<proteinExistence type="predicted"/>
<sequence>MKIVIDCRFWGVKHTGLGRYTQNLVESILKQDKKSEFYLIFSQENTNKNILNEFKNIKLVFSSAKHYSLKEQIEIPKLLSKIKPDLVHFPHFNVPYFDKYPFVVTIHDLIKHYSRGLETTTKSPLTYFLKYLAYKQIFRNSVLKSRKIIVPSKAVKKEILKFYQVNENKIKVIYEGVDQGFLKEGKASDPKVIEKYEIKKPYFLYTGNVYPHKNVRRLILAIKAVNNHKKLNLVIVSSRDVFLKRIEKLISQFKAQDFVRMVGFVTDKDLKVLYSQAEAFINPSLMEGFGLPGLEAMASQCPILVSSIPVFKEVYGNGAIYFDPQNVDDIKNKIISFLKLSSKEKQFLVNKGKNQVKKYSWQKCARKTLEAYF</sequence>
<keyword evidence="1" id="KW-0808">Transferase</keyword>
<dbReference type="PANTHER" id="PTHR46401:SF2">
    <property type="entry name" value="GLYCOSYLTRANSFERASE WBBK-RELATED"/>
    <property type="match status" value="1"/>
</dbReference>
<evidence type="ECO:0000256" key="1">
    <source>
        <dbReference type="ARBA" id="ARBA00022679"/>
    </source>
</evidence>
<dbReference type="Proteomes" id="UP000230093">
    <property type="component" value="Unassembled WGS sequence"/>
</dbReference>
<evidence type="ECO:0000259" key="3">
    <source>
        <dbReference type="Pfam" id="PF13439"/>
    </source>
</evidence>
<dbReference type="SUPFAM" id="SSF53756">
    <property type="entry name" value="UDP-Glycosyltransferase/glycogen phosphorylase"/>
    <property type="match status" value="1"/>
</dbReference>
<dbReference type="PANTHER" id="PTHR46401">
    <property type="entry name" value="GLYCOSYLTRANSFERASE WBBK-RELATED"/>
    <property type="match status" value="1"/>
</dbReference>
<gene>
    <name evidence="4" type="ORF">COT75_02820</name>
</gene>
<dbReference type="GO" id="GO:0016757">
    <property type="term" value="F:glycosyltransferase activity"/>
    <property type="evidence" value="ECO:0007669"/>
    <property type="project" value="InterPro"/>
</dbReference>
<reference evidence="5" key="1">
    <citation type="submission" date="2017-09" db="EMBL/GenBank/DDBJ databases">
        <title>Depth-based differentiation of microbial function through sediment-hosted aquifers and enrichment of novel symbionts in the deep terrestrial subsurface.</title>
        <authorList>
            <person name="Probst A.J."/>
            <person name="Ladd B."/>
            <person name="Jarett J.K."/>
            <person name="Geller-Mcgrath D.E."/>
            <person name="Sieber C.M.K."/>
            <person name="Emerson J.B."/>
            <person name="Anantharaman K."/>
            <person name="Thomas B.C."/>
            <person name="Malmstrom R."/>
            <person name="Stieglmeier M."/>
            <person name="Klingl A."/>
            <person name="Woyke T."/>
            <person name="Ryan C.M."/>
            <person name="Banfield J.F."/>
        </authorList>
    </citation>
    <scope>NUCLEOTIDE SEQUENCE [LARGE SCALE GENOMIC DNA]</scope>
</reference>
<dbReference type="AlphaFoldDB" id="A0A2H0WB74"/>
<dbReference type="CDD" id="cd03809">
    <property type="entry name" value="GT4_MtfB-like"/>
    <property type="match status" value="1"/>
</dbReference>
<evidence type="ECO:0008006" key="6">
    <source>
        <dbReference type="Google" id="ProtNLM"/>
    </source>
</evidence>
<comment type="caution">
    <text evidence="4">The sequence shown here is derived from an EMBL/GenBank/DDBJ whole genome shotgun (WGS) entry which is preliminary data.</text>
</comment>
<feature type="domain" description="Glycosyltransferase subfamily 4-like N-terminal" evidence="3">
    <location>
        <begin position="16"/>
        <end position="178"/>
    </location>
</feature>
<dbReference type="EMBL" id="PEZT01000016">
    <property type="protein sequence ID" value="PIS09168.1"/>
    <property type="molecule type" value="Genomic_DNA"/>
</dbReference>